<dbReference type="GO" id="GO:0035267">
    <property type="term" value="C:NuA4 histone acetyltransferase complex"/>
    <property type="evidence" value="ECO:0007669"/>
    <property type="project" value="TreeGrafter"/>
</dbReference>
<evidence type="ECO:0000256" key="2">
    <source>
        <dbReference type="ARBA" id="ARBA00022853"/>
    </source>
</evidence>
<dbReference type="GO" id="GO:0006325">
    <property type="term" value="P:chromatin organization"/>
    <property type="evidence" value="ECO:0007669"/>
    <property type="project" value="UniProtKB-KW"/>
</dbReference>
<comment type="subcellular location">
    <subcellularLocation>
        <location evidence="1">Nucleus</location>
    </subcellularLocation>
</comment>
<organism evidence="8 9">
    <name type="scientific">Pristionchus fissidentatus</name>
    <dbReference type="NCBI Taxonomy" id="1538716"/>
    <lineage>
        <taxon>Eukaryota</taxon>
        <taxon>Metazoa</taxon>
        <taxon>Ecdysozoa</taxon>
        <taxon>Nematoda</taxon>
        <taxon>Chromadorea</taxon>
        <taxon>Rhabditida</taxon>
        <taxon>Rhabditina</taxon>
        <taxon>Diplogasteromorpha</taxon>
        <taxon>Diplogasteroidea</taxon>
        <taxon>Neodiplogasteridae</taxon>
        <taxon>Pristionchus</taxon>
    </lineage>
</organism>
<evidence type="ECO:0000256" key="1">
    <source>
        <dbReference type="ARBA" id="ARBA00004123"/>
    </source>
</evidence>
<keyword evidence="4" id="KW-0804">Transcription</keyword>
<evidence type="ECO:0000313" key="8">
    <source>
        <dbReference type="EMBL" id="GMT10943.1"/>
    </source>
</evidence>
<dbReference type="InterPro" id="IPR008676">
    <property type="entry name" value="MRG"/>
</dbReference>
<name>A0AAV5UXK8_9BILA</name>
<dbReference type="InterPro" id="IPR026541">
    <property type="entry name" value="MRG_dom"/>
</dbReference>
<dbReference type="AlphaFoldDB" id="A0AAV5UXK8"/>
<dbReference type="InterPro" id="IPR038217">
    <property type="entry name" value="MRG_C_sf"/>
</dbReference>
<dbReference type="Gene3D" id="1.10.274.30">
    <property type="entry name" value="MRG domain"/>
    <property type="match status" value="1"/>
</dbReference>
<feature type="domain" description="MRG" evidence="7">
    <location>
        <begin position="4"/>
        <end position="205"/>
    </location>
</feature>
<dbReference type="PANTHER" id="PTHR10880:SF48">
    <property type="entry name" value="MORTALITY FACTOR 4 LIKE 2"/>
    <property type="match status" value="1"/>
</dbReference>
<evidence type="ECO:0000256" key="3">
    <source>
        <dbReference type="ARBA" id="ARBA00023015"/>
    </source>
</evidence>
<feature type="compositionally biased region" description="Basic and acidic residues" evidence="6">
    <location>
        <begin position="211"/>
        <end position="221"/>
    </location>
</feature>
<dbReference type="EMBL" id="BTSY01000001">
    <property type="protein sequence ID" value="GMT10943.1"/>
    <property type="molecule type" value="Genomic_DNA"/>
</dbReference>
<evidence type="ECO:0000256" key="6">
    <source>
        <dbReference type="SAM" id="MobiDB-lite"/>
    </source>
</evidence>
<evidence type="ECO:0000256" key="4">
    <source>
        <dbReference type="ARBA" id="ARBA00023163"/>
    </source>
</evidence>
<dbReference type="Pfam" id="PF05712">
    <property type="entry name" value="MRG"/>
    <property type="match status" value="1"/>
</dbReference>
<evidence type="ECO:0000256" key="5">
    <source>
        <dbReference type="ARBA" id="ARBA00023242"/>
    </source>
</evidence>
<keyword evidence="3" id="KW-0805">Transcription regulation</keyword>
<comment type="caution">
    <text evidence="8">The sequence shown here is derived from an EMBL/GenBank/DDBJ whole genome shotgun (WGS) entry which is preliminary data.</text>
</comment>
<dbReference type="GO" id="GO:0006355">
    <property type="term" value="P:regulation of DNA-templated transcription"/>
    <property type="evidence" value="ECO:0007669"/>
    <property type="project" value="InterPro"/>
</dbReference>
<keyword evidence="5" id="KW-0539">Nucleus</keyword>
<feature type="non-terminal residue" evidence="8">
    <location>
        <position position="1"/>
    </location>
</feature>
<gene>
    <name evidence="8" type="ORF">PFISCL1PPCAC_2240</name>
</gene>
<proteinExistence type="predicted"/>
<keyword evidence="9" id="KW-1185">Reference proteome</keyword>
<dbReference type="Proteomes" id="UP001432322">
    <property type="component" value="Unassembled WGS sequence"/>
</dbReference>
<protein>
    <recommendedName>
        <fullName evidence="7">MRG domain-containing protein</fullName>
    </recommendedName>
</protein>
<evidence type="ECO:0000313" key="9">
    <source>
        <dbReference type="Proteomes" id="UP001432322"/>
    </source>
</evidence>
<evidence type="ECO:0000259" key="7">
    <source>
        <dbReference type="Pfam" id="PF05712"/>
    </source>
</evidence>
<keyword evidence="2" id="KW-0156">Chromatin regulator</keyword>
<feature type="region of interest" description="Disordered" evidence="6">
    <location>
        <begin position="201"/>
        <end position="221"/>
    </location>
</feature>
<dbReference type="PANTHER" id="PTHR10880">
    <property type="entry name" value="MORTALITY FACTOR 4-LIKE PROTEIN"/>
    <property type="match status" value="1"/>
</dbReference>
<accession>A0AAV5UXK8</accession>
<sequence length="221" mass="25372">EEEEEEEDNDDDDLTAVNVPEELLALLAVDKEHVSEKRQLVKLPATVTVDDVIKEYGDAVMSRAHGDELMENYVVKRRIQLKDLVVNKRDNVETSKTVSQYFNILLGSQLLYATEREQYKQACINPADDAPGTKNEMKELYDIKILPSSIYGLPHLIRLFMRIGPLVEAKYGGKSLLNINRQLNHILRFICEHKDRFHNPEADYEASTDQEDARLDAEDIE</sequence>
<dbReference type="GO" id="GO:0005634">
    <property type="term" value="C:nucleus"/>
    <property type="evidence" value="ECO:0007669"/>
    <property type="project" value="UniProtKB-SubCell"/>
</dbReference>
<dbReference type="PROSITE" id="PS51640">
    <property type="entry name" value="MRG"/>
    <property type="match status" value="1"/>
</dbReference>
<reference evidence="8" key="1">
    <citation type="submission" date="2023-10" db="EMBL/GenBank/DDBJ databases">
        <title>Genome assembly of Pristionchus species.</title>
        <authorList>
            <person name="Yoshida K."/>
            <person name="Sommer R.J."/>
        </authorList>
    </citation>
    <scope>NUCLEOTIDE SEQUENCE</scope>
    <source>
        <strain evidence="8">RS5133</strain>
    </source>
</reference>